<keyword evidence="1" id="KW-0472">Membrane</keyword>
<feature type="transmembrane region" description="Helical" evidence="1">
    <location>
        <begin position="281"/>
        <end position="302"/>
    </location>
</feature>
<name>A0A495IK11_9MICO</name>
<comment type="caution">
    <text evidence="2">The sequence shown here is derived from an EMBL/GenBank/DDBJ whole genome shotgun (WGS) entry which is preliminary data.</text>
</comment>
<dbReference type="AlphaFoldDB" id="A0A495IK11"/>
<feature type="transmembrane region" description="Helical" evidence="1">
    <location>
        <begin position="93"/>
        <end position="118"/>
    </location>
</feature>
<dbReference type="EMBL" id="RBKS01000001">
    <property type="protein sequence ID" value="RKR76313.1"/>
    <property type="molecule type" value="Genomic_DNA"/>
</dbReference>
<keyword evidence="3" id="KW-1185">Reference proteome</keyword>
<feature type="transmembrane region" description="Helical" evidence="1">
    <location>
        <begin position="314"/>
        <end position="331"/>
    </location>
</feature>
<evidence type="ECO:0000313" key="2">
    <source>
        <dbReference type="EMBL" id="RKR76313.1"/>
    </source>
</evidence>
<gene>
    <name evidence="2" type="ORF">C8E83_3482</name>
</gene>
<reference evidence="2 3" key="1">
    <citation type="submission" date="2018-10" db="EMBL/GenBank/DDBJ databases">
        <title>Sequencing the genomes of 1000 actinobacteria strains.</title>
        <authorList>
            <person name="Klenk H.-P."/>
        </authorList>
    </citation>
    <scope>NUCLEOTIDE SEQUENCE [LARGE SCALE GENOMIC DNA]</scope>
    <source>
        <strain evidence="2 3">DSM 17894</strain>
    </source>
</reference>
<organism evidence="2 3">
    <name type="scientific">Frondihabitans australicus</name>
    <dbReference type="NCBI Taxonomy" id="386892"/>
    <lineage>
        <taxon>Bacteria</taxon>
        <taxon>Bacillati</taxon>
        <taxon>Actinomycetota</taxon>
        <taxon>Actinomycetes</taxon>
        <taxon>Micrococcales</taxon>
        <taxon>Microbacteriaceae</taxon>
        <taxon>Frondihabitans</taxon>
    </lineage>
</organism>
<protein>
    <submittedName>
        <fullName evidence="2">Uncharacterized protein</fullName>
    </submittedName>
</protein>
<proteinExistence type="predicted"/>
<dbReference type="RefSeq" id="WP_147430223.1">
    <property type="nucleotide sequence ID" value="NZ_RBKS01000001.1"/>
</dbReference>
<keyword evidence="1" id="KW-1133">Transmembrane helix</keyword>
<keyword evidence="1" id="KW-0812">Transmembrane</keyword>
<dbReference type="Proteomes" id="UP000280008">
    <property type="component" value="Unassembled WGS sequence"/>
</dbReference>
<sequence>MGDLFIDLLYVQSWGLGVWAVTLAVASNVGTFDSVRAIPTRVERTLARLPRLVPFAFGKSLPEARGRTGAFRQLDARVRHATRTVDSGLDAAFALPVLAGWLLLLTGLLLLATAGSLLGTDASLWLVPAFFLLLDFATLLVALALKQRTWDLRAPFEWRLYLSITVQRDILAQAVAKRRPPEVVEELALRGARQIEHVLRNRFARTAVAESDRAAALTWERLFEPLLESRARRLLSAGETSPSAWFASWTEDACRIVLAPYPTSDEKRDLLPPERPAHETALRVSLSLFTIAVLGVAATVFSPTVLTQIPWKDLLGVPAAALALITCLQFFSGTRRRKTDRA</sequence>
<feature type="transmembrane region" description="Helical" evidence="1">
    <location>
        <begin position="124"/>
        <end position="145"/>
    </location>
</feature>
<evidence type="ECO:0000256" key="1">
    <source>
        <dbReference type="SAM" id="Phobius"/>
    </source>
</evidence>
<accession>A0A495IK11</accession>
<evidence type="ECO:0000313" key="3">
    <source>
        <dbReference type="Proteomes" id="UP000280008"/>
    </source>
</evidence>